<keyword evidence="10" id="KW-0175">Coiled coil</keyword>
<feature type="domain" description="HD" evidence="11">
    <location>
        <begin position="316"/>
        <end position="409"/>
    </location>
</feature>
<dbReference type="InterPro" id="IPR006674">
    <property type="entry name" value="HD_domain"/>
</dbReference>
<accession>I0EMN4</accession>
<dbReference type="InterPro" id="IPR036612">
    <property type="entry name" value="KH_dom_type_1_sf"/>
</dbReference>
<dbReference type="Proteomes" id="UP000005010">
    <property type="component" value="Chromosome"/>
</dbReference>
<dbReference type="HOGENOM" id="CLU_028328_1_0_7"/>
<dbReference type="RefSeq" id="WP_014661073.1">
    <property type="nucleotide sequence ID" value="NC_017737.1"/>
</dbReference>
<evidence type="ECO:0000256" key="6">
    <source>
        <dbReference type="ARBA" id="ARBA00022989"/>
    </source>
</evidence>
<evidence type="ECO:0000256" key="4">
    <source>
        <dbReference type="ARBA" id="ARBA00022801"/>
    </source>
</evidence>
<keyword evidence="2 8" id="KW-0540">Nuclease</keyword>
<dbReference type="NCBIfam" id="TIGR03319">
    <property type="entry name" value="RNase_Y"/>
    <property type="match status" value="1"/>
</dbReference>
<evidence type="ECO:0000256" key="9">
    <source>
        <dbReference type="NCBIfam" id="TIGR03319"/>
    </source>
</evidence>
<dbReference type="Gene3D" id="3.30.310.210">
    <property type="match status" value="1"/>
</dbReference>
<dbReference type="AlphaFoldDB" id="I0EMN4"/>
<gene>
    <name evidence="8" type="primary">rny</name>
    <name evidence="12" type="ordered locus">HCW_04680</name>
</gene>
<evidence type="ECO:0000256" key="10">
    <source>
        <dbReference type="SAM" id="Coils"/>
    </source>
</evidence>
<sequence>MKRIYHAKGKELLKGATAKAKLMEFQAKAFVEAEEARMKNLECQLQQKYENERLQLKVKYEKKESHLKHLEAQYKEFARDERRYLDKEKKELEVQRQSLEKEIEISKEQTTKCKEAQEKALEVMLNYIGYTKDEIKAMVLEQLENELIAQKSALIRRYEKEAKEEAKRKAYEILAEATARFAGNYAIENLMSRVELPCQEYIGRVIGKEGKNIETFKKVSGVDMEIGEDDKAIYLSSFNIYRREVASEVLKILVEDGRIQPNRIEEVYQRVSANMEKNMLSEGHGVVLELELGAMEDELKILLGKMRYRSSFGQNALQHSKEVAFLAGLIAEQLGGDKKLARRAGILHDIGKALTHELGADHVSLGAEVCKRNKEDPVVINAIYAHHGHEEIMSIECASVCAADALSAGRPGARRKSDEEYAKRMQTLEEIAMEFKGVEKAYAMESGRELRVIVRANQIKDNQVPLIAKQIAKKIEESSQYLGEVSVQVVRESRFKAVATMNND</sequence>
<evidence type="ECO:0000256" key="8">
    <source>
        <dbReference type="HAMAP-Rule" id="MF_00335"/>
    </source>
</evidence>
<evidence type="ECO:0000256" key="5">
    <source>
        <dbReference type="ARBA" id="ARBA00022884"/>
    </source>
</evidence>
<keyword evidence="1" id="KW-0812">Transmembrane</keyword>
<keyword evidence="5 8" id="KW-0694">RNA-binding</keyword>
<dbReference type="PROSITE" id="PS51831">
    <property type="entry name" value="HD"/>
    <property type="match status" value="1"/>
</dbReference>
<evidence type="ECO:0000256" key="3">
    <source>
        <dbReference type="ARBA" id="ARBA00022759"/>
    </source>
</evidence>
<proteinExistence type="inferred from homology"/>
<dbReference type="GO" id="GO:0016787">
    <property type="term" value="F:hydrolase activity"/>
    <property type="evidence" value="ECO:0007669"/>
    <property type="project" value="UniProtKB-KW"/>
</dbReference>
<dbReference type="EC" id="3.1.-.-" evidence="8 9"/>
<dbReference type="InterPro" id="IPR006675">
    <property type="entry name" value="HDIG_dom"/>
</dbReference>
<dbReference type="HAMAP" id="MF_00335">
    <property type="entry name" value="RNase_Y"/>
    <property type="match status" value="1"/>
</dbReference>
<organism evidence="12 13">
    <name type="scientific">Helicobacter cetorum (strain ATCC BAA-429 / MIT 00-7128)</name>
    <dbReference type="NCBI Taxonomy" id="182217"/>
    <lineage>
        <taxon>Bacteria</taxon>
        <taxon>Pseudomonadati</taxon>
        <taxon>Campylobacterota</taxon>
        <taxon>Epsilonproteobacteria</taxon>
        <taxon>Campylobacterales</taxon>
        <taxon>Helicobacteraceae</taxon>
        <taxon>Helicobacter</taxon>
    </lineage>
</organism>
<dbReference type="InterPro" id="IPR004088">
    <property type="entry name" value="KH_dom_type_1"/>
</dbReference>
<dbReference type="CDD" id="cd00077">
    <property type="entry name" value="HDc"/>
    <property type="match status" value="1"/>
</dbReference>
<dbReference type="GO" id="GO:0004521">
    <property type="term" value="F:RNA endonuclease activity"/>
    <property type="evidence" value="ECO:0007669"/>
    <property type="project" value="UniProtKB-UniRule"/>
</dbReference>
<dbReference type="Pfam" id="PF01966">
    <property type="entry name" value="HD"/>
    <property type="match status" value="1"/>
</dbReference>
<dbReference type="CDD" id="cd22431">
    <property type="entry name" value="KH-I_RNaseY"/>
    <property type="match status" value="1"/>
</dbReference>
<dbReference type="InterPro" id="IPR003607">
    <property type="entry name" value="HD/PDEase_dom"/>
</dbReference>
<dbReference type="Pfam" id="PF00013">
    <property type="entry name" value="KH_1"/>
    <property type="match status" value="1"/>
</dbReference>
<dbReference type="GO" id="GO:0003723">
    <property type="term" value="F:RNA binding"/>
    <property type="evidence" value="ECO:0007669"/>
    <property type="project" value="UniProtKB-UniRule"/>
</dbReference>
<evidence type="ECO:0000259" key="11">
    <source>
        <dbReference type="PROSITE" id="PS51831"/>
    </source>
</evidence>
<dbReference type="eggNOG" id="COG1418">
    <property type="taxonomic scope" value="Bacteria"/>
</dbReference>
<reference evidence="13" key="1">
    <citation type="submission" date="2012-04" db="EMBL/GenBank/DDBJ databases">
        <title>Complete genome sequence of Helicobacter cetorum strain MIT 00-7128.</title>
        <authorList>
            <person name="Kersulyte D."/>
            <person name="Berg D.E."/>
        </authorList>
    </citation>
    <scope>NUCLEOTIDE SEQUENCE [LARGE SCALE GENOMIC DNA]</scope>
    <source>
        <strain evidence="13">MIT 00-7128</strain>
    </source>
</reference>
<comment type="similarity">
    <text evidence="8">Belongs to the RNase Y family.</text>
</comment>
<evidence type="ECO:0000256" key="1">
    <source>
        <dbReference type="ARBA" id="ARBA00022692"/>
    </source>
</evidence>
<dbReference type="SMART" id="SM00322">
    <property type="entry name" value="KH"/>
    <property type="match status" value="1"/>
</dbReference>
<protein>
    <recommendedName>
        <fullName evidence="8 9">Ribonuclease Y</fullName>
        <shortName evidence="8">RNase Y</shortName>
        <ecNumber evidence="8 9">3.1.-.-</ecNumber>
    </recommendedName>
</protein>
<dbReference type="InterPro" id="IPR004087">
    <property type="entry name" value="KH_dom"/>
</dbReference>
<evidence type="ECO:0000256" key="7">
    <source>
        <dbReference type="ARBA" id="ARBA00023136"/>
    </source>
</evidence>
<dbReference type="PROSITE" id="PS50084">
    <property type="entry name" value="KH_TYPE_1"/>
    <property type="match status" value="1"/>
</dbReference>
<dbReference type="KEGG" id="hce:HCW_04680"/>
<dbReference type="PATRIC" id="fig|182217.3.peg.998"/>
<evidence type="ECO:0000313" key="12">
    <source>
        <dbReference type="EMBL" id="AFI04203.1"/>
    </source>
</evidence>
<dbReference type="Gene3D" id="1.10.3210.10">
    <property type="entry name" value="Hypothetical protein af1432"/>
    <property type="match status" value="1"/>
</dbReference>
<keyword evidence="6" id="KW-1133">Transmembrane helix</keyword>
<evidence type="ECO:0000256" key="2">
    <source>
        <dbReference type="ARBA" id="ARBA00022722"/>
    </source>
</evidence>
<feature type="coiled-coil region" evidence="10">
    <location>
        <begin position="31"/>
        <end position="109"/>
    </location>
</feature>
<keyword evidence="4 8" id="KW-0378">Hydrolase</keyword>
<keyword evidence="7" id="KW-0472">Membrane</keyword>
<dbReference type="NCBIfam" id="TIGR00277">
    <property type="entry name" value="HDIG"/>
    <property type="match status" value="1"/>
</dbReference>
<dbReference type="SUPFAM" id="SSF54791">
    <property type="entry name" value="Eukaryotic type KH-domain (KH-domain type I)"/>
    <property type="match status" value="1"/>
</dbReference>
<dbReference type="STRING" id="182217.HCW_04680"/>
<dbReference type="PANTHER" id="PTHR12826:SF15">
    <property type="entry name" value="RIBONUCLEASE Y"/>
    <property type="match status" value="1"/>
</dbReference>
<dbReference type="FunFam" id="1.10.3210.10:FF:000013">
    <property type="entry name" value="Ribonuclease Y"/>
    <property type="match status" value="1"/>
</dbReference>
<evidence type="ECO:0000313" key="13">
    <source>
        <dbReference type="Proteomes" id="UP000005010"/>
    </source>
</evidence>
<name>I0EMN4_HELC0</name>
<dbReference type="GO" id="GO:0006402">
    <property type="term" value="P:mRNA catabolic process"/>
    <property type="evidence" value="ECO:0007669"/>
    <property type="project" value="UniProtKB-UniRule"/>
</dbReference>
<dbReference type="SMART" id="SM00471">
    <property type="entry name" value="HDc"/>
    <property type="match status" value="1"/>
</dbReference>
<dbReference type="EMBL" id="CP003479">
    <property type="protein sequence ID" value="AFI04203.1"/>
    <property type="molecule type" value="Genomic_DNA"/>
</dbReference>
<dbReference type="PANTHER" id="PTHR12826">
    <property type="entry name" value="RIBONUCLEASE Y"/>
    <property type="match status" value="1"/>
</dbReference>
<keyword evidence="13" id="KW-1185">Reference proteome</keyword>
<keyword evidence="3 8" id="KW-0255">Endonuclease</keyword>
<dbReference type="SUPFAM" id="SSF109604">
    <property type="entry name" value="HD-domain/PDEase-like"/>
    <property type="match status" value="1"/>
</dbReference>
<dbReference type="GO" id="GO:0005886">
    <property type="term" value="C:plasma membrane"/>
    <property type="evidence" value="ECO:0007669"/>
    <property type="project" value="UniProtKB-UniRule"/>
</dbReference>
<dbReference type="InterPro" id="IPR017705">
    <property type="entry name" value="Ribonuclease_Y"/>
</dbReference>
<comment type="function">
    <text evidence="8">Endoribonuclease that initiates mRNA decay.</text>
</comment>